<evidence type="ECO:0008006" key="3">
    <source>
        <dbReference type="Google" id="ProtNLM"/>
    </source>
</evidence>
<reference evidence="1 2" key="1">
    <citation type="submission" date="2022-03" db="EMBL/GenBank/DDBJ databases">
        <title>Luteimonas soily sp. nov., a novel bacterium isolated from the soil.</title>
        <authorList>
            <person name="Zhang X."/>
        </authorList>
    </citation>
    <scope>NUCLEOTIDE SEQUENCE [LARGE SCALE GENOMIC DNA]</scope>
    <source>
        <strain evidence="1 2">50</strain>
    </source>
</reference>
<comment type="caution">
    <text evidence="1">The sequence shown here is derived from an EMBL/GenBank/DDBJ whole genome shotgun (WGS) entry which is preliminary data.</text>
</comment>
<accession>A0ABT0A360</accession>
<name>A0ABT0A360_9GAMM</name>
<gene>
    <name evidence="1" type="ORF">MQC88_05470</name>
</gene>
<organism evidence="1 2">
    <name type="scientific">Cognatiluteimonas sedimenti</name>
    <dbReference type="NCBI Taxonomy" id="2927791"/>
    <lineage>
        <taxon>Bacteria</taxon>
        <taxon>Pseudomonadati</taxon>
        <taxon>Pseudomonadota</taxon>
        <taxon>Gammaproteobacteria</taxon>
        <taxon>Lysobacterales</taxon>
        <taxon>Lysobacteraceae</taxon>
        <taxon>Cognatiluteimonas</taxon>
    </lineage>
</organism>
<sequence length="47" mass="4869">MRVVYEAWNLIDACLVRHALEDAGIPVLVRGDAGRAGPIALAGAVPA</sequence>
<dbReference type="RefSeq" id="WP_243319742.1">
    <property type="nucleotide sequence ID" value="NZ_JALGCL010000001.1"/>
</dbReference>
<dbReference type="Proteomes" id="UP001165423">
    <property type="component" value="Unassembled WGS sequence"/>
</dbReference>
<dbReference type="EMBL" id="JALGCL010000001">
    <property type="protein sequence ID" value="MCJ0825409.1"/>
    <property type="molecule type" value="Genomic_DNA"/>
</dbReference>
<protein>
    <recommendedName>
        <fullName evidence="3">DUF2007 domain-containing protein</fullName>
    </recommendedName>
</protein>
<evidence type="ECO:0000313" key="1">
    <source>
        <dbReference type="EMBL" id="MCJ0825409.1"/>
    </source>
</evidence>
<keyword evidence="2" id="KW-1185">Reference proteome</keyword>
<evidence type="ECO:0000313" key="2">
    <source>
        <dbReference type="Proteomes" id="UP001165423"/>
    </source>
</evidence>
<proteinExistence type="predicted"/>